<dbReference type="Proteomes" id="UP000183940">
    <property type="component" value="Unassembled WGS sequence"/>
</dbReference>
<evidence type="ECO:0000313" key="1">
    <source>
        <dbReference type="EMBL" id="OJJ24324.1"/>
    </source>
</evidence>
<keyword evidence="2" id="KW-1185">Reference proteome</keyword>
<accession>A0A1L9QNT6</accession>
<sequence>MTKQIDGGARLAPRIEINFNTADAAQICRENLSQHQEPAIRQVSGSAFIQVSMFHWNNYQEKNWRCLIQCPANNSRCQKLNPQDGPFSR</sequence>
<gene>
    <name evidence="1" type="ORF">BI308_17210</name>
</gene>
<organism evidence="1 2">
    <name type="scientific">Roseofilum reptotaenium AO1-A</name>
    <dbReference type="NCBI Taxonomy" id="1925591"/>
    <lineage>
        <taxon>Bacteria</taxon>
        <taxon>Bacillati</taxon>
        <taxon>Cyanobacteriota</taxon>
        <taxon>Cyanophyceae</taxon>
        <taxon>Desertifilales</taxon>
        <taxon>Desertifilaceae</taxon>
        <taxon>Roseofilum</taxon>
    </lineage>
</organism>
<dbReference type="EMBL" id="MLAW01000033">
    <property type="protein sequence ID" value="OJJ24324.1"/>
    <property type="molecule type" value="Genomic_DNA"/>
</dbReference>
<name>A0A1L9QNT6_9CYAN</name>
<evidence type="ECO:0000313" key="2">
    <source>
        <dbReference type="Proteomes" id="UP000183940"/>
    </source>
</evidence>
<comment type="caution">
    <text evidence="1">The sequence shown here is derived from an EMBL/GenBank/DDBJ whole genome shotgun (WGS) entry which is preliminary data.</text>
</comment>
<proteinExistence type="predicted"/>
<dbReference type="AlphaFoldDB" id="A0A1L9QNT6"/>
<protein>
    <submittedName>
        <fullName evidence="1">Uncharacterized protein</fullName>
    </submittedName>
</protein>
<reference evidence="1" key="1">
    <citation type="submission" date="2016-10" db="EMBL/GenBank/DDBJ databases">
        <title>CRISPR-Cas defence system in Roseofilum reptotaenium: evidence of a bacteriophage-cyanobacterium arms race in the coral black band disease.</title>
        <authorList>
            <person name="Buerger P."/>
            <person name="Wood-Charlson E.M."/>
            <person name="Weynberg K.D."/>
            <person name="Willis B."/>
            <person name="Van Oppen M.J."/>
        </authorList>
    </citation>
    <scope>NUCLEOTIDE SEQUENCE [LARGE SCALE GENOMIC DNA]</scope>
    <source>
        <strain evidence="1">AO1-A</strain>
    </source>
</reference>